<gene>
    <name evidence="2" type="ORF">B0A50_07928</name>
</gene>
<protein>
    <submittedName>
        <fullName evidence="2">Uncharacterized protein</fullName>
    </submittedName>
</protein>
<evidence type="ECO:0000256" key="1">
    <source>
        <dbReference type="SAM" id="MobiDB-lite"/>
    </source>
</evidence>
<evidence type="ECO:0000313" key="2">
    <source>
        <dbReference type="EMBL" id="TKA22422.1"/>
    </source>
</evidence>
<dbReference type="Proteomes" id="UP000308549">
    <property type="component" value="Unassembled WGS sequence"/>
</dbReference>
<feature type="compositionally biased region" description="Basic and acidic residues" evidence="1">
    <location>
        <begin position="60"/>
        <end position="72"/>
    </location>
</feature>
<dbReference type="EMBL" id="NAJL01000075">
    <property type="protein sequence ID" value="TKA22422.1"/>
    <property type="molecule type" value="Genomic_DNA"/>
</dbReference>
<proteinExistence type="predicted"/>
<comment type="caution">
    <text evidence="2">The sequence shown here is derived from an EMBL/GenBank/DDBJ whole genome shotgun (WGS) entry which is preliminary data.</text>
</comment>
<feature type="region of interest" description="Disordered" evidence="1">
    <location>
        <begin position="13"/>
        <end position="33"/>
    </location>
</feature>
<sequence>MPDAPDLEALAKGVGREFSGDSSPTLPDAPIDLTTPRLKAASLSMARKRGSFKELVAEETELARRTRKRTSDLPDPEGLGNGGRAAEGSGEETSKGATINNFHGPNTVFISQRSSPEVRGMSGPSQFGR</sequence>
<organism evidence="2 3">
    <name type="scientific">Salinomyces thailandicus</name>
    <dbReference type="NCBI Taxonomy" id="706561"/>
    <lineage>
        <taxon>Eukaryota</taxon>
        <taxon>Fungi</taxon>
        <taxon>Dikarya</taxon>
        <taxon>Ascomycota</taxon>
        <taxon>Pezizomycotina</taxon>
        <taxon>Dothideomycetes</taxon>
        <taxon>Dothideomycetidae</taxon>
        <taxon>Mycosphaerellales</taxon>
        <taxon>Teratosphaeriaceae</taxon>
        <taxon>Salinomyces</taxon>
    </lineage>
</organism>
<name>A0A4U0TL29_9PEZI</name>
<feature type="region of interest" description="Disordered" evidence="1">
    <location>
        <begin position="60"/>
        <end position="129"/>
    </location>
</feature>
<reference evidence="2 3" key="1">
    <citation type="submission" date="2017-03" db="EMBL/GenBank/DDBJ databases">
        <title>Genomes of endolithic fungi from Antarctica.</title>
        <authorList>
            <person name="Coleine C."/>
            <person name="Masonjones S."/>
            <person name="Stajich J.E."/>
        </authorList>
    </citation>
    <scope>NUCLEOTIDE SEQUENCE [LARGE SCALE GENOMIC DNA]</scope>
    <source>
        <strain evidence="2 3">CCFEE 6315</strain>
    </source>
</reference>
<keyword evidence="3" id="KW-1185">Reference proteome</keyword>
<evidence type="ECO:0000313" key="3">
    <source>
        <dbReference type="Proteomes" id="UP000308549"/>
    </source>
</evidence>
<feature type="compositionally biased region" description="Polar residues" evidence="1">
    <location>
        <begin position="95"/>
        <end position="115"/>
    </location>
</feature>
<accession>A0A4U0TL29</accession>
<dbReference type="AlphaFoldDB" id="A0A4U0TL29"/>